<evidence type="ECO:0000256" key="9">
    <source>
        <dbReference type="RuleBase" id="RU366031"/>
    </source>
</evidence>
<evidence type="ECO:0000313" key="12">
    <source>
        <dbReference type="Proteomes" id="UP000321820"/>
    </source>
</evidence>
<dbReference type="EC" id="4.2.1.75" evidence="3 9"/>
<keyword evidence="5 9" id="KW-0627">Porphyrin biosynthesis</keyword>
<reference evidence="11 12" key="1">
    <citation type="submission" date="2019-08" db="EMBL/GenBank/DDBJ databases">
        <title>Complete genome sequence of Terriglobus albidus strain ORNL.</title>
        <authorList>
            <person name="Podar M."/>
        </authorList>
    </citation>
    <scope>NUCLEOTIDE SEQUENCE [LARGE SCALE GENOMIC DNA]</scope>
    <source>
        <strain evidence="11 12">ORNL</strain>
    </source>
</reference>
<name>A0A5B9EGV7_9BACT</name>
<comment type="pathway">
    <text evidence="1 9">Porphyrin-containing compound metabolism; protoporphyrin-IX biosynthesis; coproporphyrinogen-III from 5-aminolevulinate: step 3/4.</text>
</comment>
<evidence type="ECO:0000256" key="1">
    <source>
        <dbReference type="ARBA" id="ARBA00004772"/>
    </source>
</evidence>
<dbReference type="GO" id="GO:0006780">
    <property type="term" value="P:uroporphyrinogen III biosynthetic process"/>
    <property type="evidence" value="ECO:0007669"/>
    <property type="project" value="UniProtKB-UniRule"/>
</dbReference>
<dbReference type="GO" id="GO:0006782">
    <property type="term" value="P:protoporphyrinogen IX biosynthetic process"/>
    <property type="evidence" value="ECO:0007669"/>
    <property type="project" value="UniProtKB-UniRule"/>
</dbReference>
<accession>A0A5B9EGV7</accession>
<evidence type="ECO:0000256" key="3">
    <source>
        <dbReference type="ARBA" id="ARBA00013109"/>
    </source>
</evidence>
<protein>
    <recommendedName>
        <fullName evidence="7 9">Uroporphyrinogen-III synthase</fullName>
        <ecNumber evidence="3 9">4.2.1.75</ecNumber>
    </recommendedName>
</protein>
<dbReference type="Proteomes" id="UP000321820">
    <property type="component" value="Chromosome"/>
</dbReference>
<sequence length="250" mass="26207">MTHRVLVIRALHQSSELADALQQAGLEPVIVPVLEIAPPQSFAGLEDAIARLSTFDWLLFTSANAVEVFRQRFRGELPPTLRLAVIGSITARAAQKAGFEIALQPEKATGEGLAEALLPRAPGARMLLVRAAVARDVLPATLEEAGAKVEIAEAYRTVIPASAPGVLRELFAGPAPPAAIAFTSSSSVHHLLQVLEAGGLRLPESTILATIGPITSATLRDAGYLPTVEAKEANVISLAKAIASALEQVV</sequence>
<evidence type="ECO:0000313" key="11">
    <source>
        <dbReference type="EMBL" id="QEE31453.1"/>
    </source>
</evidence>
<gene>
    <name evidence="11" type="ORF">FTW19_19065</name>
</gene>
<dbReference type="InterPro" id="IPR036108">
    <property type="entry name" value="4pyrrol_syn_uPrphyn_synt_sf"/>
</dbReference>
<evidence type="ECO:0000259" key="10">
    <source>
        <dbReference type="Pfam" id="PF02602"/>
    </source>
</evidence>
<dbReference type="Gene3D" id="3.40.50.10090">
    <property type="match status" value="2"/>
</dbReference>
<dbReference type="PANTHER" id="PTHR38042:SF1">
    <property type="entry name" value="UROPORPHYRINOGEN-III SYNTHASE, CHLOROPLASTIC"/>
    <property type="match status" value="1"/>
</dbReference>
<organism evidence="11 12">
    <name type="scientific">Terriglobus albidus</name>
    <dbReference type="NCBI Taxonomy" id="1592106"/>
    <lineage>
        <taxon>Bacteria</taxon>
        <taxon>Pseudomonadati</taxon>
        <taxon>Acidobacteriota</taxon>
        <taxon>Terriglobia</taxon>
        <taxon>Terriglobales</taxon>
        <taxon>Acidobacteriaceae</taxon>
        <taxon>Terriglobus</taxon>
    </lineage>
</organism>
<dbReference type="OrthoDB" id="9815856at2"/>
<dbReference type="PANTHER" id="PTHR38042">
    <property type="entry name" value="UROPORPHYRINOGEN-III SYNTHASE, CHLOROPLASTIC"/>
    <property type="match status" value="1"/>
</dbReference>
<comment type="similarity">
    <text evidence="2 9">Belongs to the uroporphyrinogen-III synthase family.</text>
</comment>
<dbReference type="UniPathway" id="UPA00251">
    <property type="reaction ID" value="UER00320"/>
</dbReference>
<evidence type="ECO:0000256" key="8">
    <source>
        <dbReference type="ARBA" id="ARBA00048617"/>
    </source>
</evidence>
<dbReference type="EMBL" id="CP042806">
    <property type="protein sequence ID" value="QEE31453.1"/>
    <property type="molecule type" value="Genomic_DNA"/>
</dbReference>
<dbReference type="SUPFAM" id="SSF69618">
    <property type="entry name" value="HemD-like"/>
    <property type="match status" value="1"/>
</dbReference>
<dbReference type="CDD" id="cd06578">
    <property type="entry name" value="HemD"/>
    <property type="match status" value="1"/>
</dbReference>
<feature type="domain" description="Tetrapyrrole biosynthesis uroporphyrinogen III synthase" evidence="10">
    <location>
        <begin position="15"/>
        <end position="238"/>
    </location>
</feature>
<dbReference type="InterPro" id="IPR003754">
    <property type="entry name" value="4pyrrol_synth_uPrphyn_synth"/>
</dbReference>
<keyword evidence="4 9" id="KW-0456">Lyase</keyword>
<comment type="function">
    <text evidence="6 9">Catalyzes cyclization of the linear tetrapyrrole, hydroxymethylbilane, to the macrocyclic uroporphyrinogen III.</text>
</comment>
<comment type="catalytic activity">
    <reaction evidence="8 9">
        <text>hydroxymethylbilane = uroporphyrinogen III + H2O</text>
        <dbReference type="Rhea" id="RHEA:18965"/>
        <dbReference type="ChEBI" id="CHEBI:15377"/>
        <dbReference type="ChEBI" id="CHEBI:57308"/>
        <dbReference type="ChEBI" id="CHEBI:57845"/>
        <dbReference type="EC" id="4.2.1.75"/>
    </reaction>
</comment>
<dbReference type="Pfam" id="PF02602">
    <property type="entry name" value="HEM4"/>
    <property type="match status" value="1"/>
</dbReference>
<dbReference type="RefSeq" id="WP_147650743.1">
    <property type="nucleotide sequence ID" value="NZ_CP042806.1"/>
</dbReference>
<evidence type="ECO:0000256" key="5">
    <source>
        <dbReference type="ARBA" id="ARBA00023244"/>
    </source>
</evidence>
<dbReference type="KEGG" id="talb:FTW19_19065"/>
<evidence type="ECO:0000256" key="4">
    <source>
        <dbReference type="ARBA" id="ARBA00023239"/>
    </source>
</evidence>
<evidence type="ECO:0000256" key="6">
    <source>
        <dbReference type="ARBA" id="ARBA00037589"/>
    </source>
</evidence>
<dbReference type="AlphaFoldDB" id="A0A5B9EGV7"/>
<evidence type="ECO:0000256" key="7">
    <source>
        <dbReference type="ARBA" id="ARBA00040167"/>
    </source>
</evidence>
<proteinExistence type="inferred from homology"/>
<evidence type="ECO:0000256" key="2">
    <source>
        <dbReference type="ARBA" id="ARBA00008133"/>
    </source>
</evidence>
<dbReference type="InterPro" id="IPR039793">
    <property type="entry name" value="UROS/Hem4"/>
</dbReference>
<keyword evidence="12" id="KW-1185">Reference proteome</keyword>
<dbReference type="GO" id="GO:0004852">
    <property type="term" value="F:uroporphyrinogen-III synthase activity"/>
    <property type="evidence" value="ECO:0007669"/>
    <property type="project" value="UniProtKB-UniRule"/>
</dbReference>